<dbReference type="InterPro" id="IPR036095">
    <property type="entry name" value="PTS_EIIB-like_sf"/>
</dbReference>
<accession>A0A7Y0KB38</accession>
<dbReference type="Proteomes" id="UP000588491">
    <property type="component" value="Unassembled WGS sequence"/>
</dbReference>
<sequence length="94" mass="10016">MKKGKILVACGAGIATSTVVCNRVENLVKDNNLNAEVVQCKIAEVSSLQADADLIVSTTILPKQYDIPAIVATGYISGIGMEQIDQQILGHFKK</sequence>
<keyword evidence="1" id="KW-0808">Transferase</keyword>
<evidence type="ECO:0000313" key="4">
    <source>
        <dbReference type="Proteomes" id="UP000588491"/>
    </source>
</evidence>
<reference evidence="3 4" key="1">
    <citation type="submission" date="2020-04" db="EMBL/GenBank/DDBJ databases">
        <title>Bacillus sp. UniB3 isolated from commercial digestive syrup.</title>
        <authorList>
            <person name="Thorat V."/>
            <person name="Kirdat K."/>
            <person name="Tiwarekar B."/>
            <person name="Yadav A."/>
        </authorList>
    </citation>
    <scope>NUCLEOTIDE SEQUENCE [LARGE SCALE GENOMIC DNA]</scope>
    <source>
        <strain evidence="3 4">UniB3</strain>
    </source>
</reference>
<keyword evidence="3" id="KW-0813">Transport</keyword>
<organism evidence="3 4">
    <name type="scientific">Niallia alba</name>
    <dbReference type="NCBI Taxonomy" id="2729105"/>
    <lineage>
        <taxon>Bacteria</taxon>
        <taxon>Bacillati</taxon>
        <taxon>Bacillota</taxon>
        <taxon>Bacilli</taxon>
        <taxon>Bacillales</taxon>
        <taxon>Bacillaceae</taxon>
        <taxon>Niallia</taxon>
    </lineage>
</organism>
<keyword evidence="4" id="KW-1185">Reference proteome</keyword>
<evidence type="ECO:0000256" key="1">
    <source>
        <dbReference type="ARBA" id="ARBA00022679"/>
    </source>
</evidence>
<proteinExistence type="predicted"/>
<gene>
    <name evidence="3" type="ORF">HHU08_19795</name>
</gene>
<name>A0A7Y0KB38_9BACI</name>
<evidence type="ECO:0000259" key="2">
    <source>
        <dbReference type="PROSITE" id="PS51099"/>
    </source>
</evidence>
<dbReference type="CDD" id="cd05566">
    <property type="entry name" value="PTS_IIB_galactitol"/>
    <property type="match status" value="1"/>
</dbReference>
<dbReference type="GO" id="GO:0008982">
    <property type="term" value="F:protein-N(PI)-phosphohistidine-sugar phosphotransferase activity"/>
    <property type="evidence" value="ECO:0007669"/>
    <property type="project" value="InterPro"/>
</dbReference>
<comment type="caution">
    <text evidence="3">The sequence shown here is derived from an EMBL/GenBank/DDBJ whole genome shotgun (WGS) entry which is preliminary data.</text>
</comment>
<dbReference type="AlphaFoldDB" id="A0A7Y0KB38"/>
<keyword evidence="3" id="KW-0762">Sugar transport</keyword>
<dbReference type="RefSeq" id="WP_016203429.1">
    <property type="nucleotide sequence ID" value="NZ_JABBPK010000001.1"/>
</dbReference>
<dbReference type="InterPro" id="IPR003501">
    <property type="entry name" value="PTS_EIIB_2/3"/>
</dbReference>
<dbReference type="EMBL" id="JABBPK010000001">
    <property type="protein sequence ID" value="NMO79199.1"/>
    <property type="molecule type" value="Genomic_DNA"/>
</dbReference>
<dbReference type="InterPro" id="IPR013011">
    <property type="entry name" value="PTS_EIIB_2"/>
</dbReference>
<dbReference type="Gene3D" id="3.40.50.2300">
    <property type="match status" value="1"/>
</dbReference>
<evidence type="ECO:0000313" key="3">
    <source>
        <dbReference type="EMBL" id="NMO79199.1"/>
    </source>
</evidence>
<dbReference type="Pfam" id="PF02302">
    <property type="entry name" value="PTS_IIB"/>
    <property type="match status" value="1"/>
</dbReference>
<dbReference type="GO" id="GO:0009401">
    <property type="term" value="P:phosphoenolpyruvate-dependent sugar phosphotransferase system"/>
    <property type="evidence" value="ECO:0007669"/>
    <property type="project" value="InterPro"/>
</dbReference>
<dbReference type="PROSITE" id="PS51099">
    <property type="entry name" value="PTS_EIIB_TYPE_2"/>
    <property type="match status" value="1"/>
</dbReference>
<feature type="domain" description="PTS EIIB type-2" evidence="2">
    <location>
        <begin position="4"/>
        <end position="94"/>
    </location>
</feature>
<dbReference type="SUPFAM" id="SSF52794">
    <property type="entry name" value="PTS system IIB component-like"/>
    <property type="match status" value="1"/>
</dbReference>
<protein>
    <submittedName>
        <fullName evidence="3">PTS sugar transporter subunit IIB</fullName>
    </submittedName>
</protein>